<feature type="domain" description="DUF6699" evidence="2">
    <location>
        <begin position="64"/>
        <end position="179"/>
    </location>
</feature>
<feature type="region of interest" description="Disordered" evidence="1">
    <location>
        <begin position="1"/>
        <end position="28"/>
    </location>
</feature>
<evidence type="ECO:0000259" key="2">
    <source>
        <dbReference type="Pfam" id="PF20415"/>
    </source>
</evidence>
<protein>
    <submittedName>
        <fullName evidence="3">Predicted protein</fullName>
    </submittedName>
</protein>
<name>B0DDB7_LACBS</name>
<dbReference type="EMBL" id="DS547104">
    <property type="protein sequence ID" value="EDR07441.1"/>
    <property type="molecule type" value="Genomic_DNA"/>
</dbReference>
<proteinExistence type="predicted"/>
<accession>B0DDB7</accession>
<dbReference type="HOGENOM" id="CLU_085813_0_0_1"/>
<dbReference type="Proteomes" id="UP000001194">
    <property type="component" value="Unassembled WGS sequence"/>
</dbReference>
<dbReference type="InterPro" id="IPR046522">
    <property type="entry name" value="DUF6699"/>
</dbReference>
<reference evidence="3 4" key="1">
    <citation type="journal article" date="2008" name="Nature">
        <title>The genome of Laccaria bicolor provides insights into mycorrhizal symbiosis.</title>
        <authorList>
            <person name="Martin F."/>
            <person name="Aerts A."/>
            <person name="Ahren D."/>
            <person name="Brun A."/>
            <person name="Danchin E.G.J."/>
            <person name="Duchaussoy F."/>
            <person name="Gibon J."/>
            <person name="Kohler A."/>
            <person name="Lindquist E."/>
            <person name="Pereda V."/>
            <person name="Salamov A."/>
            <person name="Shapiro H.J."/>
            <person name="Wuyts J."/>
            <person name="Blaudez D."/>
            <person name="Buee M."/>
            <person name="Brokstein P."/>
            <person name="Canbaeck B."/>
            <person name="Cohen D."/>
            <person name="Courty P.E."/>
            <person name="Coutinho P.M."/>
            <person name="Delaruelle C."/>
            <person name="Detter J.C."/>
            <person name="Deveau A."/>
            <person name="DiFazio S."/>
            <person name="Duplessis S."/>
            <person name="Fraissinet-Tachet L."/>
            <person name="Lucic E."/>
            <person name="Frey-Klett P."/>
            <person name="Fourrey C."/>
            <person name="Feussner I."/>
            <person name="Gay G."/>
            <person name="Grimwood J."/>
            <person name="Hoegger P.J."/>
            <person name="Jain P."/>
            <person name="Kilaru S."/>
            <person name="Labbe J."/>
            <person name="Lin Y.C."/>
            <person name="Legue V."/>
            <person name="Le Tacon F."/>
            <person name="Marmeisse R."/>
            <person name="Melayah D."/>
            <person name="Montanini B."/>
            <person name="Muratet M."/>
            <person name="Nehls U."/>
            <person name="Niculita-Hirzel H."/>
            <person name="Oudot-Le Secq M.P."/>
            <person name="Peter M."/>
            <person name="Quesneville H."/>
            <person name="Rajashekar B."/>
            <person name="Reich M."/>
            <person name="Rouhier N."/>
            <person name="Schmutz J."/>
            <person name="Yin T."/>
            <person name="Chalot M."/>
            <person name="Henrissat B."/>
            <person name="Kuees U."/>
            <person name="Lucas S."/>
            <person name="Van de Peer Y."/>
            <person name="Podila G.K."/>
            <person name="Polle A."/>
            <person name="Pukkila P.J."/>
            <person name="Richardson P.M."/>
            <person name="Rouze P."/>
            <person name="Sanders I.R."/>
            <person name="Stajich J.E."/>
            <person name="Tunlid A."/>
            <person name="Tuskan G."/>
            <person name="Grigoriev I.V."/>
        </authorList>
    </citation>
    <scope>NUCLEOTIDE SEQUENCE [LARGE SCALE GENOMIC DNA]</scope>
    <source>
        <strain evidence="4">S238N-H82 / ATCC MYA-4686</strain>
    </source>
</reference>
<dbReference type="GeneID" id="6077367"/>
<sequence length="214" mass="23978">MPGKHVHFAPNSLPPTPSPTFSATSLPSSGGPITPFSASYKGLSLPRLPCKIHPALGVSNTPHILYDVSYPPSTLRLRNPSISLHVLAEPATEPPLPFIHVISPHLPWRLTVSAKHYSYVTVSDLLEGMYHALRLNATQSEYELLPFKEMKLTVNKSYERRYSRLSNLEERERERTRARLTLLDLKSGQESQARISLISETFYNLNGETYEGKG</sequence>
<dbReference type="InParanoid" id="B0DDB7"/>
<dbReference type="RefSeq" id="XP_001881833.1">
    <property type="nucleotide sequence ID" value="XM_001881798.1"/>
</dbReference>
<evidence type="ECO:0000256" key="1">
    <source>
        <dbReference type="SAM" id="MobiDB-lite"/>
    </source>
</evidence>
<organism evidence="4">
    <name type="scientific">Laccaria bicolor (strain S238N-H82 / ATCC MYA-4686)</name>
    <name type="common">Bicoloured deceiver</name>
    <name type="synonym">Laccaria laccata var. bicolor</name>
    <dbReference type="NCBI Taxonomy" id="486041"/>
    <lineage>
        <taxon>Eukaryota</taxon>
        <taxon>Fungi</taxon>
        <taxon>Dikarya</taxon>
        <taxon>Basidiomycota</taxon>
        <taxon>Agaricomycotina</taxon>
        <taxon>Agaricomycetes</taxon>
        <taxon>Agaricomycetidae</taxon>
        <taxon>Agaricales</taxon>
        <taxon>Agaricineae</taxon>
        <taxon>Hydnangiaceae</taxon>
        <taxon>Laccaria</taxon>
    </lineage>
</organism>
<dbReference type="Pfam" id="PF20415">
    <property type="entry name" value="DUF6699"/>
    <property type="match status" value="1"/>
</dbReference>
<feature type="compositionally biased region" description="Low complexity" evidence="1">
    <location>
        <begin position="19"/>
        <end position="28"/>
    </location>
</feature>
<dbReference type="KEGG" id="lbc:LACBIDRAFT_327947"/>
<evidence type="ECO:0000313" key="4">
    <source>
        <dbReference type="Proteomes" id="UP000001194"/>
    </source>
</evidence>
<dbReference type="OrthoDB" id="3016005at2759"/>
<keyword evidence="4" id="KW-1185">Reference proteome</keyword>
<evidence type="ECO:0000313" key="3">
    <source>
        <dbReference type="EMBL" id="EDR07441.1"/>
    </source>
</evidence>
<dbReference type="AlphaFoldDB" id="B0DDB7"/>
<dbReference type="STRING" id="486041.B0DDB7"/>
<gene>
    <name evidence="3" type="ORF">LACBIDRAFT_327947</name>
</gene>